<dbReference type="AlphaFoldDB" id="A9VAC1"/>
<evidence type="ECO:0000259" key="2">
    <source>
        <dbReference type="Pfam" id="PF15508"/>
    </source>
</evidence>
<feature type="chain" id="PRO_5002745459" description="Acid ceramidase N-terminal domain-containing protein" evidence="1">
    <location>
        <begin position="26"/>
        <end position="496"/>
    </location>
</feature>
<dbReference type="STRING" id="81824.A9VAC1"/>
<dbReference type="InterPro" id="IPR029130">
    <property type="entry name" value="Acid_ceramidase_N"/>
</dbReference>
<dbReference type="RefSeq" id="XP_001749706.1">
    <property type="nucleotide sequence ID" value="XM_001749654.1"/>
</dbReference>
<keyword evidence="4" id="KW-1185">Reference proteome</keyword>
<dbReference type="PANTHER" id="PTHR28583">
    <property type="entry name" value="ACID AMIDASE"/>
    <property type="match status" value="1"/>
</dbReference>
<dbReference type="Pfam" id="PF15508">
    <property type="entry name" value="NAAA-beta"/>
    <property type="match status" value="1"/>
</dbReference>
<organism evidence="3 4">
    <name type="scientific">Monosiga brevicollis</name>
    <name type="common">Choanoflagellate</name>
    <dbReference type="NCBI Taxonomy" id="81824"/>
    <lineage>
        <taxon>Eukaryota</taxon>
        <taxon>Choanoflagellata</taxon>
        <taxon>Craspedida</taxon>
        <taxon>Salpingoecidae</taxon>
        <taxon>Monosiga</taxon>
    </lineage>
</organism>
<protein>
    <recommendedName>
        <fullName evidence="2">Acid ceramidase N-terminal domain-containing protein</fullName>
    </recommendedName>
</protein>
<dbReference type="PANTHER" id="PTHR28583:SF4">
    <property type="entry name" value="N-ACYLETHANOLAMINE-HYDROLYZING ACID AMIDASE"/>
    <property type="match status" value="1"/>
</dbReference>
<sequence length="496" mass="54577">MAWTWRCQVALLLLLGLARLPSGQGKLLPPQGHAQAVDTVVVDLDLPARLRWQKVILPYRQAMAPVVQFLHNLLPPNQANATYQALEAIVVYSISTDSLEGDYGEEIRGLAEATNFTVGEIMLSNFFYELNSGCTSILATDEQNTIFHGRNLDYNQLPGLQATTFNVNFTKSGCLLFRTTTYAGYIGALTGMKPGAFTVSMDQRFTNSSTLLNIVEAALLGGHEVGLTLRTALEHNATFEDAVEYLGSVTPTRWYLVETNYDHWDSVPADDDRRHPAENMLNAFSMTNMTLSALDGIMNTFPVLHRDTTYTTMMRRRRHWYVLPDRPVEGFSCLVTGSGMPGILFPNIQTPEAAVEAIRNCYYPSATLPFGTRGFGFGGANADGSFFAEYAAAANERIVVGVQLEHRTAFEQARLEAILSTPGLIFTQDGPYDHSGSYLLPGRTDHPNVQADLARYRQACQAAGVVAGYRFIALGTDMIHLMDGCRAALANANHHT</sequence>
<dbReference type="KEGG" id="mbr:MONBRDRAFT_11809"/>
<dbReference type="GeneID" id="5894998"/>
<dbReference type="SUPFAM" id="SSF51621">
    <property type="entry name" value="Phosphoenolpyruvate/pyruvate domain"/>
    <property type="match status" value="1"/>
</dbReference>
<proteinExistence type="predicted"/>
<dbReference type="eggNOG" id="ENOG502QT7H">
    <property type="taxonomic scope" value="Eukaryota"/>
</dbReference>
<name>A9VAC1_MONBE</name>
<feature type="domain" description="Acid ceramidase N-terminal" evidence="2">
    <location>
        <begin position="36"/>
        <end position="90"/>
    </location>
</feature>
<dbReference type="InterPro" id="IPR040442">
    <property type="entry name" value="Pyrv_kinase-like_dom_sf"/>
</dbReference>
<dbReference type="EMBL" id="CH991573">
    <property type="protein sequence ID" value="EDQ85515.1"/>
    <property type="molecule type" value="Genomic_DNA"/>
</dbReference>
<dbReference type="GO" id="GO:0016810">
    <property type="term" value="F:hydrolase activity, acting on carbon-nitrogen (but not peptide) bonds"/>
    <property type="evidence" value="ECO:0000318"/>
    <property type="project" value="GO_Central"/>
</dbReference>
<evidence type="ECO:0000313" key="4">
    <source>
        <dbReference type="Proteomes" id="UP000001357"/>
    </source>
</evidence>
<evidence type="ECO:0000313" key="3">
    <source>
        <dbReference type="EMBL" id="EDQ85515.1"/>
    </source>
</evidence>
<feature type="signal peptide" evidence="1">
    <location>
        <begin position="1"/>
        <end position="25"/>
    </location>
</feature>
<dbReference type="Gene3D" id="3.20.20.60">
    <property type="entry name" value="Phosphoenolpyruvate-binding domains"/>
    <property type="match status" value="1"/>
</dbReference>
<reference evidence="3 4" key="1">
    <citation type="journal article" date="2008" name="Nature">
        <title>The genome of the choanoflagellate Monosiga brevicollis and the origin of metazoans.</title>
        <authorList>
            <consortium name="JGI Sequencing"/>
            <person name="King N."/>
            <person name="Westbrook M.J."/>
            <person name="Young S.L."/>
            <person name="Kuo A."/>
            <person name="Abedin M."/>
            <person name="Chapman J."/>
            <person name="Fairclough S."/>
            <person name="Hellsten U."/>
            <person name="Isogai Y."/>
            <person name="Letunic I."/>
            <person name="Marr M."/>
            <person name="Pincus D."/>
            <person name="Putnam N."/>
            <person name="Rokas A."/>
            <person name="Wright K.J."/>
            <person name="Zuzow R."/>
            <person name="Dirks W."/>
            <person name="Good M."/>
            <person name="Goodstein D."/>
            <person name="Lemons D."/>
            <person name="Li W."/>
            <person name="Lyons J.B."/>
            <person name="Morris A."/>
            <person name="Nichols S."/>
            <person name="Richter D.J."/>
            <person name="Salamov A."/>
            <person name="Bork P."/>
            <person name="Lim W.A."/>
            <person name="Manning G."/>
            <person name="Miller W.T."/>
            <person name="McGinnis W."/>
            <person name="Shapiro H."/>
            <person name="Tjian R."/>
            <person name="Grigoriev I.V."/>
            <person name="Rokhsar D."/>
        </authorList>
    </citation>
    <scope>NUCLEOTIDE SEQUENCE [LARGE SCALE GENOMIC DNA]</scope>
    <source>
        <strain evidence="4">MX1 / ATCC 50154</strain>
    </source>
</reference>
<dbReference type="InParanoid" id="A9VAC1"/>
<dbReference type="Proteomes" id="UP000001357">
    <property type="component" value="Unassembled WGS sequence"/>
</dbReference>
<accession>A9VAC1</accession>
<dbReference type="InterPro" id="IPR015813">
    <property type="entry name" value="Pyrv/PenolPyrv_kinase-like_dom"/>
</dbReference>
<gene>
    <name evidence="3" type="ORF">MONBRDRAFT_11809</name>
</gene>
<keyword evidence="1" id="KW-0732">Signal</keyword>
<evidence type="ECO:0000256" key="1">
    <source>
        <dbReference type="SAM" id="SignalP"/>
    </source>
</evidence>